<name>A0A4U8UXN5_STECR</name>
<gene>
    <name evidence="2" type="ORF">L596_005021</name>
</gene>
<feature type="transmembrane region" description="Helical" evidence="1">
    <location>
        <begin position="88"/>
        <end position="105"/>
    </location>
</feature>
<keyword evidence="1" id="KW-0472">Membrane</keyword>
<keyword evidence="1" id="KW-0812">Transmembrane</keyword>
<reference evidence="2 3" key="2">
    <citation type="journal article" date="2019" name="G3 (Bethesda)">
        <title>Hybrid Assembly of the Genome of the Entomopathogenic Nematode Steinernema carpocapsae Identifies the X-Chromosome.</title>
        <authorList>
            <person name="Serra L."/>
            <person name="Macchietto M."/>
            <person name="Macias-Munoz A."/>
            <person name="McGill C.J."/>
            <person name="Rodriguez I.M."/>
            <person name="Rodriguez B."/>
            <person name="Murad R."/>
            <person name="Mortazavi A."/>
        </authorList>
    </citation>
    <scope>NUCLEOTIDE SEQUENCE [LARGE SCALE GENOMIC DNA]</scope>
    <source>
        <strain evidence="2 3">ALL</strain>
    </source>
</reference>
<feature type="transmembrane region" description="Helical" evidence="1">
    <location>
        <begin position="111"/>
        <end position="129"/>
    </location>
</feature>
<accession>A0A4U8UXN5</accession>
<dbReference type="OrthoDB" id="5816291at2759"/>
<sequence length="261" mass="29165">MNQAVCGGFVLSIALLNSVFNPCYRRTRKGILIVHWTVINYISASKHYLDLAYNPGDLALLTASFYVLLEHHSTRYCAGREVSYNERITLIAFLLLNGLLSFTLAPELICTLRVLVVAGTALLAGRMYFAHPRNPHRMNHTELTVISHDDLFYSWKNPFGCFGILGSLTLFLVLLNSTVQIYPSLLRLTPLLYILYVLRSLGTLGLLFCPGFFAGTVQSAKSIGRLIAELKTMNQPETKTLEKEESVEVPSNNQPAVIRLV</sequence>
<evidence type="ECO:0000313" key="3">
    <source>
        <dbReference type="Proteomes" id="UP000298663"/>
    </source>
</evidence>
<dbReference type="AlphaFoldDB" id="A0A4U8UXN5"/>
<keyword evidence="1" id="KW-1133">Transmembrane helix</keyword>
<evidence type="ECO:0000256" key="1">
    <source>
        <dbReference type="SAM" id="Phobius"/>
    </source>
</evidence>
<dbReference type="EMBL" id="AZBU02000001">
    <property type="protein sequence ID" value="TMS38256.1"/>
    <property type="molecule type" value="Genomic_DNA"/>
</dbReference>
<proteinExistence type="predicted"/>
<reference evidence="2 3" key="1">
    <citation type="journal article" date="2015" name="Genome Biol.">
        <title>Comparative genomics of Steinernema reveals deeply conserved gene regulatory networks.</title>
        <authorList>
            <person name="Dillman A.R."/>
            <person name="Macchietto M."/>
            <person name="Porter C.F."/>
            <person name="Rogers A."/>
            <person name="Williams B."/>
            <person name="Antoshechkin I."/>
            <person name="Lee M.M."/>
            <person name="Goodwin Z."/>
            <person name="Lu X."/>
            <person name="Lewis E.E."/>
            <person name="Goodrich-Blair H."/>
            <person name="Stock S.P."/>
            <person name="Adams B.J."/>
            <person name="Sternberg P.W."/>
            <person name="Mortazavi A."/>
        </authorList>
    </citation>
    <scope>NUCLEOTIDE SEQUENCE [LARGE SCALE GENOMIC DNA]</scope>
    <source>
        <strain evidence="2 3">ALL</strain>
    </source>
</reference>
<feature type="transmembrane region" description="Helical" evidence="1">
    <location>
        <begin position="159"/>
        <end position="179"/>
    </location>
</feature>
<evidence type="ECO:0000313" key="2">
    <source>
        <dbReference type="EMBL" id="TMS38256.1"/>
    </source>
</evidence>
<organism evidence="2 3">
    <name type="scientific">Steinernema carpocapsae</name>
    <name type="common">Entomopathogenic nematode</name>
    <dbReference type="NCBI Taxonomy" id="34508"/>
    <lineage>
        <taxon>Eukaryota</taxon>
        <taxon>Metazoa</taxon>
        <taxon>Ecdysozoa</taxon>
        <taxon>Nematoda</taxon>
        <taxon>Chromadorea</taxon>
        <taxon>Rhabditida</taxon>
        <taxon>Tylenchina</taxon>
        <taxon>Panagrolaimomorpha</taxon>
        <taxon>Strongyloidoidea</taxon>
        <taxon>Steinernematidae</taxon>
        <taxon>Steinernema</taxon>
    </lineage>
</organism>
<protein>
    <submittedName>
        <fullName evidence="2">Uncharacterized protein</fullName>
    </submittedName>
</protein>
<comment type="caution">
    <text evidence="2">The sequence shown here is derived from an EMBL/GenBank/DDBJ whole genome shotgun (WGS) entry which is preliminary data.</text>
</comment>
<feature type="transmembrane region" description="Helical" evidence="1">
    <location>
        <begin position="191"/>
        <end position="215"/>
    </location>
</feature>
<keyword evidence="3" id="KW-1185">Reference proteome</keyword>
<dbReference type="Proteomes" id="UP000298663">
    <property type="component" value="Unassembled WGS sequence"/>
</dbReference>